<evidence type="ECO:0000313" key="2">
    <source>
        <dbReference type="Proteomes" id="UP000824120"/>
    </source>
</evidence>
<comment type="caution">
    <text evidence="1">The sequence shown here is derived from an EMBL/GenBank/DDBJ whole genome shotgun (WGS) entry which is preliminary data.</text>
</comment>
<name>A0A9J5YJD0_SOLCO</name>
<keyword evidence="2" id="KW-1185">Reference proteome</keyword>
<protein>
    <submittedName>
        <fullName evidence="1">Uncharacterized protein</fullName>
    </submittedName>
</protein>
<sequence length="99" mass="10703">MSTHSLGNQSMVLVSQPPSRASRIHMGGPTHFQLGEEELLSSILHKTLSKLERKISVKIYCVAEDCSGALVEIADELGDPPFDQLIAFSVLPLAFSHSG</sequence>
<dbReference type="AlphaFoldDB" id="A0A9J5YJD0"/>
<evidence type="ECO:0000313" key="1">
    <source>
        <dbReference type="EMBL" id="KAG5599760.1"/>
    </source>
</evidence>
<organism evidence="1 2">
    <name type="scientific">Solanum commersonii</name>
    <name type="common">Commerson's wild potato</name>
    <name type="synonym">Commerson's nightshade</name>
    <dbReference type="NCBI Taxonomy" id="4109"/>
    <lineage>
        <taxon>Eukaryota</taxon>
        <taxon>Viridiplantae</taxon>
        <taxon>Streptophyta</taxon>
        <taxon>Embryophyta</taxon>
        <taxon>Tracheophyta</taxon>
        <taxon>Spermatophyta</taxon>
        <taxon>Magnoliopsida</taxon>
        <taxon>eudicotyledons</taxon>
        <taxon>Gunneridae</taxon>
        <taxon>Pentapetalae</taxon>
        <taxon>asterids</taxon>
        <taxon>lamiids</taxon>
        <taxon>Solanales</taxon>
        <taxon>Solanaceae</taxon>
        <taxon>Solanoideae</taxon>
        <taxon>Solaneae</taxon>
        <taxon>Solanum</taxon>
    </lineage>
</organism>
<gene>
    <name evidence="1" type="ORF">H5410_031130</name>
</gene>
<proteinExistence type="predicted"/>
<dbReference type="EMBL" id="JACXVP010000006">
    <property type="protein sequence ID" value="KAG5599760.1"/>
    <property type="molecule type" value="Genomic_DNA"/>
</dbReference>
<reference evidence="1 2" key="1">
    <citation type="submission" date="2020-09" db="EMBL/GenBank/DDBJ databases">
        <title>De no assembly of potato wild relative species, Solanum commersonii.</title>
        <authorList>
            <person name="Cho K."/>
        </authorList>
    </citation>
    <scope>NUCLEOTIDE SEQUENCE [LARGE SCALE GENOMIC DNA]</scope>
    <source>
        <strain evidence="1">LZ3.2</strain>
        <tissue evidence="1">Leaf</tissue>
    </source>
</reference>
<accession>A0A9J5YJD0</accession>
<dbReference type="Proteomes" id="UP000824120">
    <property type="component" value="Chromosome 6"/>
</dbReference>